<evidence type="ECO:0000256" key="3">
    <source>
        <dbReference type="ARBA" id="ARBA00009406"/>
    </source>
</evidence>
<accession>A0A2T0QXF3</accession>
<dbReference type="InterPro" id="IPR027939">
    <property type="entry name" value="NMT1/THI5"/>
</dbReference>
<dbReference type="AlphaFoldDB" id="A0A2T0QXF3"/>
<evidence type="ECO:0000256" key="9">
    <source>
        <dbReference type="ARBA" id="ARBA00023004"/>
    </source>
</evidence>
<comment type="similarity">
    <text evidence="3">Belongs to the NMT1/THI5 family.</text>
</comment>
<sequence length="358" mass="38034">MTHELLRRRSVLGAVAGGGALATLAACSQESGEPAAAQPSAADGTTTTLRVALGWIKNVEWAGLWRADDAGYYAEEGLSIEWLQGGPNAPTVMASVAADSADLGIAAGQQSLLQSIPQGNDFVVVGSIFQDAPGSLLSLASRPVRSAADLKGQKVLGQEGTQPTIDALFRLAGMEPDYEFVTAAYDPGPLVEGQGVAYTCYLTNQPIILEQSYGLAESDYVVTPYSAMGIPQYASLIFGQRAFLDGNRDTVVKFLRASVRGWADNEEDPEVAAKLAVEKYGVDLGLDLEQQVQENELQIPLTESDLTRSAGMFRMDPALMAGEMYDALRAAQVTDLPDADSIIDMTLLDEVYANGTTL</sequence>
<keyword evidence="14" id="KW-1185">Reference proteome</keyword>
<dbReference type="RefSeq" id="WP_106215232.1">
    <property type="nucleotide sequence ID" value="NZ_PVZF01000016.1"/>
</dbReference>
<dbReference type="Pfam" id="PF09084">
    <property type="entry name" value="NMT1"/>
    <property type="match status" value="1"/>
</dbReference>
<comment type="catalytic activity">
    <reaction evidence="11">
        <text>N(6)-(pyridoxal phosphate)-L-lysyl-[4-amino-5-hydroxymethyl-2-methylpyrimidine phosphate synthase] + L-histidyl-[4-amino-5-hydroxymethyl-2-methylpyrimidine phosphate synthase] + 2 Fe(3+) + 4 H2O = L-lysyl-[4-amino-5-hydroxymethyl-2-methylpyrimidine phosphate synthase] + (2S)-2-amino-5-hydroxy-4-oxopentanoyl-[4-amino-5-hydroxymethyl-2-methylpyrimidine phosphate synthase] + 4-amino-2-methyl-5-(phosphooxymethyl)pyrimidine + 3-oxopropanoate + 2 Fe(2+) + 2 H(+)</text>
        <dbReference type="Rhea" id="RHEA:65756"/>
        <dbReference type="Rhea" id="RHEA-COMP:16892"/>
        <dbReference type="Rhea" id="RHEA-COMP:16893"/>
        <dbReference type="Rhea" id="RHEA-COMP:16894"/>
        <dbReference type="Rhea" id="RHEA-COMP:16895"/>
        <dbReference type="ChEBI" id="CHEBI:15377"/>
        <dbReference type="ChEBI" id="CHEBI:15378"/>
        <dbReference type="ChEBI" id="CHEBI:29033"/>
        <dbReference type="ChEBI" id="CHEBI:29034"/>
        <dbReference type="ChEBI" id="CHEBI:29969"/>
        <dbReference type="ChEBI" id="CHEBI:29979"/>
        <dbReference type="ChEBI" id="CHEBI:33190"/>
        <dbReference type="ChEBI" id="CHEBI:58354"/>
        <dbReference type="ChEBI" id="CHEBI:143915"/>
        <dbReference type="ChEBI" id="CHEBI:157692"/>
    </reaction>
    <physiologicalReaction direction="left-to-right" evidence="11">
        <dbReference type="Rhea" id="RHEA:65757"/>
    </physiologicalReaction>
</comment>
<evidence type="ECO:0000259" key="12">
    <source>
        <dbReference type="Pfam" id="PF09084"/>
    </source>
</evidence>
<keyword evidence="8" id="KW-0784">Thiamine biosynthesis</keyword>
<evidence type="ECO:0000256" key="2">
    <source>
        <dbReference type="ARBA" id="ARBA00004948"/>
    </source>
</evidence>
<comment type="subunit">
    <text evidence="4">Homodimer.</text>
</comment>
<dbReference type="OrthoDB" id="174578at2"/>
<evidence type="ECO:0000256" key="4">
    <source>
        <dbReference type="ARBA" id="ARBA00011738"/>
    </source>
</evidence>
<evidence type="ECO:0000256" key="6">
    <source>
        <dbReference type="ARBA" id="ARBA00022723"/>
    </source>
</evidence>
<dbReference type="PROSITE" id="PS51257">
    <property type="entry name" value="PROKAR_LIPOPROTEIN"/>
    <property type="match status" value="1"/>
</dbReference>
<protein>
    <recommendedName>
        <fullName evidence="10">Thiamine pyrimidine synthase</fullName>
    </recommendedName>
</protein>
<dbReference type="GO" id="GO:0009228">
    <property type="term" value="P:thiamine biosynthetic process"/>
    <property type="evidence" value="ECO:0007669"/>
    <property type="project" value="UniProtKB-KW"/>
</dbReference>
<dbReference type="SUPFAM" id="SSF53850">
    <property type="entry name" value="Periplasmic binding protein-like II"/>
    <property type="match status" value="1"/>
</dbReference>
<evidence type="ECO:0000256" key="7">
    <source>
        <dbReference type="ARBA" id="ARBA00022898"/>
    </source>
</evidence>
<dbReference type="EMBL" id="PVZF01000016">
    <property type="protein sequence ID" value="PRY10497.1"/>
    <property type="molecule type" value="Genomic_DNA"/>
</dbReference>
<keyword evidence="5" id="KW-0808">Transferase</keyword>
<organism evidence="13 14">
    <name type="scientific">Kineococcus rhizosphaerae</name>
    <dbReference type="NCBI Taxonomy" id="559628"/>
    <lineage>
        <taxon>Bacteria</taxon>
        <taxon>Bacillati</taxon>
        <taxon>Actinomycetota</taxon>
        <taxon>Actinomycetes</taxon>
        <taxon>Kineosporiales</taxon>
        <taxon>Kineosporiaceae</taxon>
        <taxon>Kineococcus</taxon>
    </lineage>
</organism>
<dbReference type="PANTHER" id="PTHR31528">
    <property type="entry name" value="4-AMINO-5-HYDROXYMETHYL-2-METHYLPYRIMIDINE PHOSPHATE SYNTHASE THI11-RELATED"/>
    <property type="match status" value="1"/>
</dbReference>
<keyword evidence="9" id="KW-0408">Iron</keyword>
<feature type="domain" description="SsuA/THI5-like" evidence="12">
    <location>
        <begin position="59"/>
        <end position="271"/>
    </location>
</feature>
<dbReference type="GO" id="GO:0046872">
    <property type="term" value="F:metal ion binding"/>
    <property type="evidence" value="ECO:0007669"/>
    <property type="project" value="UniProtKB-KW"/>
</dbReference>
<proteinExistence type="inferred from homology"/>
<evidence type="ECO:0000256" key="10">
    <source>
        <dbReference type="ARBA" id="ARBA00033171"/>
    </source>
</evidence>
<comment type="pathway">
    <text evidence="2">Cofactor biosynthesis; thiamine diphosphate biosynthesis.</text>
</comment>
<keyword evidence="7" id="KW-0663">Pyridoxal phosphate</keyword>
<dbReference type="GO" id="GO:0016740">
    <property type="term" value="F:transferase activity"/>
    <property type="evidence" value="ECO:0007669"/>
    <property type="project" value="UniProtKB-KW"/>
</dbReference>
<dbReference type="InterPro" id="IPR015168">
    <property type="entry name" value="SsuA/THI5"/>
</dbReference>
<evidence type="ECO:0000256" key="11">
    <source>
        <dbReference type="ARBA" id="ARBA00048179"/>
    </source>
</evidence>
<dbReference type="Proteomes" id="UP000238083">
    <property type="component" value="Unassembled WGS sequence"/>
</dbReference>
<evidence type="ECO:0000256" key="8">
    <source>
        <dbReference type="ARBA" id="ARBA00022977"/>
    </source>
</evidence>
<name>A0A2T0QXF3_9ACTN</name>
<dbReference type="InterPro" id="IPR006311">
    <property type="entry name" value="TAT_signal"/>
</dbReference>
<comment type="caution">
    <text evidence="13">The sequence shown here is derived from an EMBL/GenBank/DDBJ whole genome shotgun (WGS) entry which is preliminary data.</text>
</comment>
<reference evidence="13 14" key="1">
    <citation type="submission" date="2018-03" db="EMBL/GenBank/DDBJ databases">
        <title>Genomic Encyclopedia of Archaeal and Bacterial Type Strains, Phase II (KMG-II): from individual species to whole genera.</title>
        <authorList>
            <person name="Goeker M."/>
        </authorList>
    </citation>
    <scope>NUCLEOTIDE SEQUENCE [LARGE SCALE GENOMIC DNA]</scope>
    <source>
        <strain evidence="13 14">DSM 19711</strain>
    </source>
</reference>
<evidence type="ECO:0000313" key="14">
    <source>
        <dbReference type="Proteomes" id="UP000238083"/>
    </source>
</evidence>
<dbReference type="PANTHER" id="PTHR31528:SF1">
    <property type="entry name" value="4-AMINO-5-HYDROXYMETHYL-2-METHYLPYRIMIDINE PHOSPHATE SYNTHASE THI11-RELATED"/>
    <property type="match status" value="1"/>
</dbReference>
<comment type="function">
    <text evidence="1">Responsible for the formation of the pyrimidine heterocycle in the thiamine biosynthesis pathway. Catalyzes the formation of hydroxymethylpyrimidine phosphate (HMP-P) from histidine and pyridoxal phosphate (PLP). The protein uses PLP and the active site histidine to form HMP-P, generating an inactive enzyme. The enzyme can only undergo a single turnover, which suggests it is a suicide enzyme.</text>
</comment>
<dbReference type="PROSITE" id="PS51318">
    <property type="entry name" value="TAT"/>
    <property type="match status" value="1"/>
</dbReference>
<evidence type="ECO:0000256" key="5">
    <source>
        <dbReference type="ARBA" id="ARBA00022679"/>
    </source>
</evidence>
<evidence type="ECO:0000313" key="13">
    <source>
        <dbReference type="EMBL" id="PRY10497.1"/>
    </source>
</evidence>
<dbReference type="Gene3D" id="3.40.190.10">
    <property type="entry name" value="Periplasmic binding protein-like II"/>
    <property type="match status" value="2"/>
</dbReference>
<gene>
    <name evidence="13" type="ORF">CLV37_11650</name>
</gene>
<keyword evidence="6" id="KW-0479">Metal-binding</keyword>
<evidence type="ECO:0000256" key="1">
    <source>
        <dbReference type="ARBA" id="ARBA00003469"/>
    </source>
</evidence>